<accession>A0A7S7LU30</accession>
<dbReference type="Pfam" id="PF00535">
    <property type="entry name" value="Glycos_transf_2"/>
    <property type="match status" value="1"/>
</dbReference>
<dbReference type="AlphaFoldDB" id="A0A7S7LU30"/>
<feature type="domain" description="Galactosyltransferase C-terminal" evidence="3">
    <location>
        <begin position="184"/>
        <end position="249"/>
    </location>
</feature>
<dbReference type="Pfam" id="PF02709">
    <property type="entry name" value="Glyco_transf_7C"/>
    <property type="match status" value="1"/>
</dbReference>
<dbReference type="Proteomes" id="UP000593994">
    <property type="component" value="Chromosome"/>
</dbReference>
<reference evidence="4 5" key="1">
    <citation type="submission" date="2020-05" db="EMBL/GenBank/DDBJ databases">
        <title>Sulfurimonas marisnigri, sp. nov., and Sulfurimonas baltica, sp. nov., manganese oxide reducing chemolithoautotrophs of the class Epsilonproteobacteria isolated from the pelagic redoxclines of the Black and Baltic Seas and emended description of the genus Sulfurimonas.</title>
        <authorList>
            <person name="Henkel J.V."/>
            <person name="Laudan C."/>
            <person name="Werner J."/>
            <person name="Neu T."/>
            <person name="Plewe S."/>
            <person name="Sproer C."/>
            <person name="Bunk B."/>
            <person name="Schulz-Vogt H.N."/>
        </authorList>
    </citation>
    <scope>NUCLEOTIDE SEQUENCE [LARGE SCALE GENOMIC DNA]</scope>
    <source>
        <strain evidence="4 5">GD2</strain>
    </source>
</reference>
<keyword evidence="1 4" id="KW-0808">Transferase</keyword>
<dbReference type="SUPFAM" id="SSF53448">
    <property type="entry name" value="Nucleotide-diphospho-sugar transferases"/>
    <property type="match status" value="1"/>
</dbReference>
<evidence type="ECO:0000259" key="2">
    <source>
        <dbReference type="Pfam" id="PF00535"/>
    </source>
</evidence>
<gene>
    <name evidence="4" type="ORF">HUE88_09815</name>
</gene>
<feature type="domain" description="Glycosyltransferase 2-like" evidence="2">
    <location>
        <begin position="14"/>
        <end position="111"/>
    </location>
</feature>
<dbReference type="PANTHER" id="PTHR43685:SF3">
    <property type="entry name" value="SLR2126 PROTEIN"/>
    <property type="match status" value="1"/>
</dbReference>
<dbReference type="RefSeq" id="WP_194368566.1">
    <property type="nucleotide sequence ID" value="NZ_CP054492.1"/>
</dbReference>
<dbReference type="PANTHER" id="PTHR43685">
    <property type="entry name" value="GLYCOSYLTRANSFERASE"/>
    <property type="match status" value="1"/>
</dbReference>
<keyword evidence="5" id="KW-1185">Reference proteome</keyword>
<dbReference type="EMBL" id="CP054492">
    <property type="protein sequence ID" value="QOY51413.1"/>
    <property type="molecule type" value="Genomic_DNA"/>
</dbReference>
<dbReference type="InterPro" id="IPR027791">
    <property type="entry name" value="Galactosyl_T_C"/>
</dbReference>
<evidence type="ECO:0000313" key="4">
    <source>
        <dbReference type="EMBL" id="QOY51413.1"/>
    </source>
</evidence>
<sequence length="288" mass="33269">MKIKDGKNNYMTTTIIISVYKNVKALKLVLDSILNQTINVNEIIVSEDGQSPEMKEFIDSLTIPHLIHLNQEDLKWRKNIALNKSIKKASGDYLIFIDGDVVLHKRFVEGHIYCSKPKRVCSGKRVELGPNYTQKLLAHELTIDELSDSFIRRIISLHKDNVRHYEDGIYINPKGFLYNKIIQKKHINYLIGCNFSCYKEDMESINGFNEDFKLPSVGEDVDINWRFRASGIEVISCRNIANVYHLYHKKGFNNVDLGINDKILKEAFDKNRYICLNGLNKLKEGESL</sequence>
<proteinExistence type="predicted"/>
<dbReference type="InterPro" id="IPR001173">
    <property type="entry name" value="Glyco_trans_2-like"/>
</dbReference>
<dbReference type="InterPro" id="IPR050834">
    <property type="entry name" value="Glycosyltransf_2"/>
</dbReference>
<evidence type="ECO:0000256" key="1">
    <source>
        <dbReference type="ARBA" id="ARBA00022679"/>
    </source>
</evidence>
<dbReference type="GO" id="GO:0016740">
    <property type="term" value="F:transferase activity"/>
    <property type="evidence" value="ECO:0007669"/>
    <property type="project" value="UniProtKB-KW"/>
</dbReference>
<dbReference type="InterPro" id="IPR029044">
    <property type="entry name" value="Nucleotide-diphossugar_trans"/>
</dbReference>
<name>A0A7S7LU30_9BACT</name>
<dbReference type="Gene3D" id="3.90.550.10">
    <property type="entry name" value="Spore Coat Polysaccharide Biosynthesis Protein SpsA, Chain A"/>
    <property type="match status" value="1"/>
</dbReference>
<evidence type="ECO:0000259" key="3">
    <source>
        <dbReference type="Pfam" id="PF02709"/>
    </source>
</evidence>
<evidence type="ECO:0000313" key="5">
    <source>
        <dbReference type="Proteomes" id="UP000593994"/>
    </source>
</evidence>
<organism evidence="4 5">
    <name type="scientific">Candidatus Sulfurimonas baltica</name>
    <dbReference type="NCBI Taxonomy" id="2740404"/>
    <lineage>
        <taxon>Bacteria</taxon>
        <taxon>Pseudomonadati</taxon>
        <taxon>Campylobacterota</taxon>
        <taxon>Epsilonproteobacteria</taxon>
        <taxon>Campylobacterales</taxon>
        <taxon>Sulfurimonadaceae</taxon>
        <taxon>Sulfurimonas</taxon>
    </lineage>
</organism>
<protein>
    <submittedName>
        <fullName evidence="4">Glycosyltransferase</fullName>
    </submittedName>
</protein>
<dbReference type="KEGG" id="sbal:HUE88_09815"/>